<accession>A0A933SDU1</accession>
<gene>
    <name evidence="2" type="ORF">HZA61_10335</name>
</gene>
<dbReference type="InterPro" id="IPR034660">
    <property type="entry name" value="DinB/YfiT-like"/>
</dbReference>
<organism evidence="2 3">
    <name type="scientific">Eiseniibacteriota bacterium</name>
    <dbReference type="NCBI Taxonomy" id="2212470"/>
    <lineage>
        <taxon>Bacteria</taxon>
        <taxon>Candidatus Eiseniibacteriota</taxon>
    </lineage>
</organism>
<sequence length="174" mass="18579">MPLYTLPAADEYALYYGKYIDRVGPDPLAALVAQAASTAALLAATPESLASHRYAEGKWTVREVVVHLSDAERVFAYRALRVGRGDGTPLPGFDENLFAANCGAERRTLADVAAEFAAVRAASLALFRSFDAEAIGRRGTASGHPVTVRSLVAMIAGHELHHVALLRERYGLGG</sequence>
<dbReference type="Pfam" id="PF12867">
    <property type="entry name" value="DinB_2"/>
    <property type="match status" value="1"/>
</dbReference>
<feature type="domain" description="DinB-like" evidence="1">
    <location>
        <begin position="31"/>
        <end position="165"/>
    </location>
</feature>
<protein>
    <submittedName>
        <fullName evidence="2">DinB family protein</fullName>
    </submittedName>
</protein>
<proteinExistence type="predicted"/>
<dbReference type="AlphaFoldDB" id="A0A933SDU1"/>
<reference evidence="2" key="1">
    <citation type="submission" date="2020-07" db="EMBL/GenBank/DDBJ databases">
        <title>Huge and variable diversity of episymbiotic CPR bacteria and DPANN archaea in groundwater ecosystems.</title>
        <authorList>
            <person name="He C.Y."/>
            <person name="Keren R."/>
            <person name="Whittaker M."/>
            <person name="Farag I.F."/>
            <person name="Doudna J."/>
            <person name="Cate J.H.D."/>
            <person name="Banfield J.F."/>
        </authorList>
    </citation>
    <scope>NUCLEOTIDE SEQUENCE</scope>
    <source>
        <strain evidence="2">NC_groundwater_1813_Pr3_B-0.1um_71_17</strain>
    </source>
</reference>
<dbReference type="Gene3D" id="1.20.120.450">
    <property type="entry name" value="dinb family like domain"/>
    <property type="match status" value="1"/>
</dbReference>
<name>A0A933SDU1_UNCEI</name>
<evidence type="ECO:0000259" key="1">
    <source>
        <dbReference type="Pfam" id="PF12867"/>
    </source>
</evidence>
<dbReference type="InterPro" id="IPR024775">
    <property type="entry name" value="DinB-like"/>
</dbReference>
<dbReference type="SUPFAM" id="SSF109854">
    <property type="entry name" value="DinB/YfiT-like putative metalloenzymes"/>
    <property type="match status" value="1"/>
</dbReference>
<dbReference type="EMBL" id="JACRIW010000075">
    <property type="protein sequence ID" value="MBI5169875.1"/>
    <property type="molecule type" value="Genomic_DNA"/>
</dbReference>
<dbReference type="Proteomes" id="UP000696931">
    <property type="component" value="Unassembled WGS sequence"/>
</dbReference>
<evidence type="ECO:0000313" key="2">
    <source>
        <dbReference type="EMBL" id="MBI5169875.1"/>
    </source>
</evidence>
<comment type="caution">
    <text evidence="2">The sequence shown here is derived from an EMBL/GenBank/DDBJ whole genome shotgun (WGS) entry which is preliminary data.</text>
</comment>
<evidence type="ECO:0000313" key="3">
    <source>
        <dbReference type="Proteomes" id="UP000696931"/>
    </source>
</evidence>